<evidence type="ECO:0000313" key="1">
    <source>
        <dbReference type="EMBL" id="KAG7293384.1"/>
    </source>
</evidence>
<dbReference type="AlphaFoldDB" id="A0AAD4F5A0"/>
<dbReference type="EMBL" id="JAHCVI010000001">
    <property type="protein sequence ID" value="KAG7293384.1"/>
    <property type="molecule type" value="Genomic_DNA"/>
</dbReference>
<proteinExistence type="predicted"/>
<keyword evidence="2" id="KW-1185">Reference proteome</keyword>
<reference evidence="1" key="1">
    <citation type="submission" date="2023-02" db="EMBL/GenBank/DDBJ databases">
        <authorList>
            <person name="Palmer J.M."/>
        </authorList>
    </citation>
    <scope>NUCLEOTIDE SEQUENCE</scope>
    <source>
        <strain evidence="1">FW57</strain>
    </source>
</reference>
<evidence type="ECO:0000313" key="2">
    <source>
        <dbReference type="Proteomes" id="UP001197093"/>
    </source>
</evidence>
<comment type="caution">
    <text evidence="1">The sequence shown here is derived from an EMBL/GenBank/DDBJ whole genome shotgun (WGS) entry which is preliminary data.</text>
</comment>
<name>A0AAD4F5A0_9PEZI</name>
<dbReference type="Proteomes" id="UP001197093">
    <property type="component" value="Unassembled WGS sequence"/>
</dbReference>
<sequence length="284" mass="33489">MQHDQQLATQWANIQNHLKQQLRVLMPLPILSGEHDKENWKAMLELSLARDGLYRYVEDVVPQPEDEAGRQMWKTDRQDIVELMMASVQDHRLLERIRCLGWSPAHSGPKATYRTILDALGNRYDREIELVQLLNGLQADEDQPIDKHPEDYFYALDRLYKKARARHRHIHYHPISLSYFLEGIRGQFPRVYDRHAAKVDDGSFTWNALFRDITQDAMLHRFGHYPAYFQKLEMDGLCNEDHDEHKITLGDLNVPLFAMRLNPKAGRDFLGGLDFFEFWQLLHE</sequence>
<organism evidence="1 2">
    <name type="scientific">Staphylotrichum longicolle</name>
    <dbReference type="NCBI Taxonomy" id="669026"/>
    <lineage>
        <taxon>Eukaryota</taxon>
        <taxon>Fungi</taxon>
        <taxon>Dikarya</taxon>
        <taxon>Ascomycota</taxon>
        <taxon>Pezizomycotina</taxon>
        <taxon>Sordariomycetes</taxon>
        <taxon>Sordariomycetidae</taxon>
        <taxon>Sordariales</taxon>
        <taxon>Chaetomiaceae</taxon>
        <taxon>Staphylotrichum</taxon>
    </lineage>
</organism>
<protein>
    <submittedName>
        <fullName evidence="1">Uncharacterized protein</fullName>
    </submittedName>
</protein>
<accession>A0AAD4F5A0</accession>
<gene>
    <name evidence="1" type="ORF">NEMBOFW57_003434</name>
</gene>